<feature type="compositionally biased region" description="Basic and acidic residues" evidence="1">
    <location>
        <begin position="153"/>
        <end position="163"/>
    </location>
</feature>
<dbReference type="OMA" id="IWGKMPP"/>
<feature type="compositionally biased region" description="Basic residues" evidence="1">
    <location>
        <begin position="98"/>
        <end position="110"/>
    </location>
</feature>
<evidence type="ECO:0000313" key="2">
    <source>
        <dbReference type="EMBL" id="KDN52620.1"/>
    </source>
</evidence>
<feature type="compositionally biased region" description="Polar residues" evidence="1">
    <location>
        <begin position="122"/>
        <end position="133"/>
    </location>
</feature>
<dbReference type="RefSeq" id="XP_013245459.1">
    <property type="nucleotide sequence ID" value="XM_013390005.1"/>
</dbReference>
<feature type="region of interest" description="Disordered" evidence="1">
    <location>
        <begin position="176"/>
        <end position="196"/>
    </location>
</feature>
<dbReference type="GO" id="GO:1990112">
    <property type="term" value="C:RQC complex"/>
    <property type="evidence" value="ECO:0007669"/>
    <property type="project" value="TreeGrafter"/>
</dbReference>
<reference evidence="2 3" key="1">
    <citation type="submission" date="2014-05" db="EMBL/GenBank/DDBJ databases">
        <title>Draft genome sequence of a rare smut relative, Tilletiaria anomala UBC 951.</title>
        <authorList>
            <consortium name="DOE Joint Genome Institute"/>
            <person name="Toome M."/>
            <person name="Kuo A."/>
            <person name="Henrissat B."/>
            <person name="Lipzen A."/>
            <person name="Tritt A."/>
            <person name="Yoshinaga Y."/>
            <person name="Zane M."/>
            <person name="Barry K."/>
            <person name="Grigoriev I.V."/>
            <person name="Spatafora J.W."/>
            <person name="Aimea M.C."/>
        </authorList>
    </citation>
    <scope>NUCLEOTIDE SEQUENCE [LARGE SCALE GENOMIC DNA]</scope>
    <source>
        <strain evidence="2 3">UBC 951</strain>
    </source>
</reference>
<dbReference type="Proteomes" id="UP000027361">
    <property type="component" value="Unassembled WGS sequence"/>
</dbReference>
<dbReference type="GO" id="GO:1990116">
    <property type="term" value="P:ribosome-associated ubiquitin-dependent protein catabolic process"/>
    <property type="evidence" value="ECO:0007669"/>
    <property type="project" value="TreeGrafter"/>
</dbReference>
<organism evidence="2 3">
    <name type="scientific">Tilletiaria anomala (strain ATCC 24038 / CBS 436.72 / UBC 951)</name>
    <dbReference type="NCBI Taxonomy" id="1037660"/>
    <lineage>
        <taxon>Eukaryota</taxon>
        <taxon>Fungi</taxon>
        <taxon>Dikarya</taxon>
        <taxon>Basidiomycota</taxon>
        <taxon>Ustilaginomycotina</taxon>
        <taxon>Exobasidiomycetes</taxon>
        <taxon>Georgefischeriales</taxon>
        <taxon>Tilletiariaceae</taxon>
        <taxon>Tilletiaria</taxon>
    </lineage>
</organism>
<dbReference type="OrthoDB" id="205993at2759"/>
<gene>
    <name evidence="2" type="ORF">K437DRAFT_254022</name>
</gene>
<dbReference type="HOGENOM" id="CLU_008321_2_0_1"/>
<keyword evidence="3" id="KW-1185">Reference proteome</keyword>
<dbReference type="Pfam" id="PF04910">
    <property type="entry name" value="Tcf25"/>
    <property type="match status" value="1"/>
</dbReference>
<feature type="compositionally biased region" description="Polar residues" evidence="1">
    <location>
        <begin position="49"/>
        <end position="61"/>
    </location>
</feature>
<accession>A0A066WPR7</accession>
<evidence type="ECO:0000313" key="3">
    <source>
        <dbReference type="Proteomes" id="UP000027361"/>
    </source>
</evidence>
<dbReference type="FunCoup" id="A0A066WPR7">
    <property type="interactions" value="387"/>
</dbReference>
<feature type="region of interest" description="Disordered" evidence="1">
    <location>
        <begin position="707"/>
        <end position="736"/>
    </location>
</feature>
<evidence type="ECO:0000256" key="1">
    <source>
        <dbReference type="SAM" id="MobiDB-lite"/>
    </source>
</evidence>
<sequence length="754" mass="83285">MAAKRMSKRQAREEEELAALQKQAGRLSTPGEDKIEEADGEAGNVKDASPSSNCKTVQAQPVSAFAALSLNSDEEEREQDEGNEQERETESAPAKGSSKTKKKKQKKNRSKGLQTEDALQTGEASGSTTPSTDKGTLGLSKGGSKYTNARALTKGEKRNVEDMSMDEFDRLLAQERATSDATSGAVASTGSGAPASSSTEYCLLNKLRSTLSCTAQNFDPFVELKRTFGAAAVKAYESEARSTGGSGAAGGRAARMRNAAHNPNMRLRCVLVQPKPEWLPIAQTFTGMNMEDHVEEGKGKICSWIHSRAYKEAQYNFLEAVRSYDPNSLHTLIRIYPWHIDTLLQLSEVLRHQGDLGQAGDFVSRALFAYERCANPSFVSSLTSSSGPAQVDFSRIENRGFYLAAHRHINYLGRRGTWRTSLEWCKLLLSIAAPSDPHAVLLWVDFLAIKSSSHKWVLQLDEALTQARGSVEWAVGWQFAKALAYRGIEREERNHDHAKSNTALEEAMGLHPIAAPVLLKKLGTEIPMEALDDPSLQVASSYSEINGRDAYVHLLSHLYAARSESLWKDHDHQSWLSETFRRVWPVIKKKARRPNPPDGETLTSIYRHVIVSDIPDTLRQQLISLMPPDVTSRSELLEASDPFPPAYGTRFDDEYFADISGRMPSSNRGGPGGRRGAQDLMRMIQDAQDRLPQEEQAGFFNDLIQQMHPGGWNGDEDGEANGGREAQGGVEGQQHDARGILERLMAFLQARRPE</sequence>
<proteinExistence type="predicted"/>
<name>A0A066WPR7_TILAU</name>
<dbReference type="InterPro" id="IPR006994">
    <property type="entry name" value="TCF25/Rqc1"/>
</dbReference>
<dbReference type="PANTHER" id="PTHR22684">
    <property type="entry name" value="NULP1-RELATED"/>
    <property type="match status" value="1"/>
</dbReference>
<feature type="compositionally biased region" description="Acidic residues" evidence="1">
    <location>
        <begin position="72"/>
        <end position="83"/>
    </location>
</feature>
<dbReference type="AlphaFoldDB" id="A0A066WPR7"/>
<dbReference type="PANTHER" id="PTHR22684:SF0">
    <property type="entry name" value="RIBOSOME QUALITY CONTROL COMPLEX SUBUNIT TCF25"/>
    <property type="match status" value="1"/>
</dbReference>
<dbReference type="EMBL" id="JMSN01000008">
    <property type="protein sequence ID" value="KDN52620.1"/>
    <property type="molecule type" value="Genomic_DNA"/>
</dbReference>
<protein>
    <submittedName>
        <fullName evidence="2">DUF654-domain-containing protein</fullName>
    </submittedName>
</protein>
<dbReference type="STRING" id="1037660.A0A066WPR7"/>
<comment type="caution">
    <text evidence="2">The sequence shown here is derived from an EMBL/GenBank/DDBJ whole genome shotgun (WGS) entry which is preliminary data.</text>
</comment>
<feature type="compositionally biased region" description="Low complexity" evidence="1">
    <location>
        <begin position="179"/>
        <end position="196"/>
    </location>
</feature>
<dbReference type="InParanoid" id="A0A066WPR7"/>
<feature type="region of interest" description="Disordered" evidence="1">
    <location>
        <begin position="1"/>
        <end position="163"/>
    </location>
</feature>
<dbReference type="GeneID" id="25263744"/>
<feature type="compositionally biased region" description="Low complexity" evidence="1">
    <location>
        <begin position="134"/>
        <end position="145"/>
    </location>
</feature>
<dbReference type="GO" id="GO:0072344">
    <property type="term" value="P:rescue of stalled ribosome"/>
    <property type="evidence" value="ECO:0007669"/>
    <property type="project" value="TreeGrafter"/>
</dbReference>